<dbReference type="EMBL" id="BMMS01000047">
    <property type="protein sequence ID" value="GGO99712.1"/>
    <property type="molecule type" value="Genomic_DNA"/>
</dbReference>
<feature type="domain" description="IPT/TIG" evidence="1">
    <location>
        <begin position="99"/>
        <end position="169"/>
    </location>
</feature>
<dbReference type="RefSeq" id="WP_189135562.1">
    <property type="nucleotide sequence ID" value="NZ_BMMS01000047.1"/>
</dbReference>
<dbReference type="AlphaFoldDB" id="A0A918A0B5"/>
<evidence type="ECO:0000259" key="1">
    <source>
        <dbReference type="Pfam" id="PF01833"/>
    </source>
</evidence>
<dbReference type="InterPro" id="IPR002909">
    <property type="entry name" value="IPT_dom"/>
</dbReference>
<gene>
    <name evidence="2" type="ORF">GCM10012280_66800</name>
</gene>
<accession>A0A918A0B5</accession>
<evidence type="ECO:0000313" key="2">
    <source>
        <dbReference type="EMBL" id="GGO99712.1"/>
    </source>
</evidence>
<evidence type="ECO:0000313" key="3">
    <source>
        <dbReference type="Proteomes" id="UP000641932"/>
    </source>
</evidence>
<dbReference type="Pfam" id="PF01833">
    <property type="entry name" value="TIG"/>
    <property type="match status" value="2"/>
</dbReference>
<dbReference type="Proteomes" id="UP000641932">
    <property type="component" value="Unassembled WGS sequence"/>
</dbReference>
<sequence>MATITALSPTQSHSGVTLTITGSALGGTTKVNFGTKSVTPATVAAGTVTSVIPAGCAGQVSVSVTAGTTTSNSLPLFYIAAPAPGALSAQIGPAAPPALTITGSALSTATLVTFGAVGTAVPTVVSDSQLTVTPPVHGAFAACTDTVDLTVTSAGGVSLPIGAPGQFTYCDVPAVTGLSPTSGAAGTLGVIVSGTCLSDTSAVTFTPTGGGASVAASFTPTGPGSLLTDVPAGLAAGTYDVQVTTPGGTSAVVAADVFTVV</sequence>
<keyword evidence="3" id="KW-1185">Reference proteome</keyword>
<dbReference type="SUPFAM" id="SSF81296">
    <property type="entry name" value="E set domains"/>
    <property type="match status" value="3"/>
</dbReference>
<proteinExistence type="predicted"/>
<feature type="domain" description="IPT/TIG" evidence="1">
    <location>
        <begin position="3"/>
        <end position="75"/>
    </location>
</feature>
<reference evidence="2" key="1">
    <citation type="journal article" date="2014" name="Int. J. Syst. Evol. Microbiol.">
        <title>Complete genome sequence of Corynebacterium casei LMG S-19264T (=DSM 44701T), isolated from a smear-ripened cheese.</title>
        <authorList>
            <consortium name="US DOE Joint Genome Institute (JGI-PGF)"/>
            <person name="Walter F."/>
            <person name="Albersmeier A."/>
            <person name="Kalinowski J."/>
            <person name="Ruckert C."/>
        </authorList>
    </citation>
    <scope>NUCLEOTIDE SEQUENCE</scope>
    <source>
        <strain evidence="2">CGMCC 4.7201</strain>
    </source>
</reference>
<protein>
    <recommendedName>
        <fullName evidence="1">IPT/TIG domain-containing protein</fullName>
    </recommendedName>
</protein>
<comment type="caution">
    <text evidence="2">The sequence shown here is derived from an EMBL/GenBank/DDBJ whole genome shotgun (WGS) entry which is preliminary data.</text>
</comment>
<reference evidence="2" key="2">
    <citation type="submission" date="2020-09" db="EMBL/GenBank/DDBJ databases">
        <authorList>
            <person name="Sun Q."/>
            <person name="Zhou Y."/>
        </authorList>
    </citation>
    <scope>NUCLEOTIDE SEQUENCE</scope>
    <source>
        <strain evidence="2">CGMCC 4.7201</strain>
    </source>
</reference>
<dbReference type="Gene3D" id="2.60.40.10">
    <property type="entry name" value="Immunoglobulins"/>
    <property type="match status" value="3"/>
</dbReference>
<dbReference type="InterPro" id="IPR013783">
    <property type="entry name" value="Ig-like_fold"/>
</dbReference>
<dbReference type="GO" id="GO:0005975">
    <property type="term" value="P:carbohydrate metabolic process"/>
    <property type="evidence" value="ECO:0007669"/>
    <property type="project" value="UniProtKB-ARBA"/>
</dbReference>
<organism evidence="2 3">
    <name type="scientific">Wenjunlia tyrosinilytica</name>
    <dbReference type="NCBI Taxonomy" id="1544741"/>
    <lineage>
        <taxon>Bacteria</taxon>
        <taxon>Bacillati</taxon>
        <taxon>Actinomycetota</taxon>
        <taxon>Actinomycetes</taxon>
        <taxon>Kitasatosporales</taxon>
        <taxon>Streptomycetaceae</taxon>
        <taxon>Wenjunlia</taxon>
    </lineage>
</organism>
<dbReference type="InterPro" id="IPR014756">
    <property type="entry name" value="Ig_E-set"/>
</dbReference>
<name>A0A918A0B5_9ACTN</name>